<keyword evidence="5 8" id="KW-0812">Transmembrane</keyword>
<accession>A0A1X7H5R8</accession>
<feature type="transmembrane region" description="Helical" evidence="8">
    <location>
        <begin position="168"/>
        <end position="186"/>
    </location>
</feature>
<dbReference type="PANTHER" id="PTHR34979">
    <property type="entry name" value="INNER MEMBRANE PROTEIN YGAZ"/>
    <property type="match status" value="1"/>
</dbReference>
<evidence type="ECO:0000256" key="8">
    <source>
        <dbReference type="SAM" id="Phobius"/>
    </source>
</evidence>
<feature type="transmembrane region" description="Helical" evidence="8">
    <location>
        <begin position="16"/>
        <end position="37"/>
    </location>
</feature>
<evidence type="ECO:0000256" key="5">
    <source>
        <dbReference type="ARBA" id="ARBA00022692"/>
    </source>
</evidence>
<dbReference type="AlphaFoldDB" id="A0A1X7H5R8"/>
<feature type="transmembrane region" description="Helical" evidence="8">
    <location>
        <begin position="74"/>
        <end position="93"/>
    </location>
</feature>
<dbReference type="InterPro" id="IPR011606">
    <property type="entry name" value="Brnchd-chn_aa_trnsp_permease"/>
</dbReference>
<dbReference type="RefSeq" id="WP_167393340.1">
    <property type="nucleotide sequence ID" value="NZ_FXAK01000007.1"/>
</dbReference>
<dbReference type="STRING" id="286727.SAMN02982917_4918"/>
<dbReference type="EMBL" id="FXAK01000007">
    <property type="protein sequence ID" value="SMF79375.1"/>
    <property type="molecule type" value="Genomic_DNA"/>
</dbReference>
<evidence type="ECO:0000256" key="1">
    <source>
        <dbReference type="ARBA" id="ARBA00004651"/>
    </source>
</evidence>
<sequence>MSMDSITIPASPRQEFAVGVVHCLPIVAGAVPFGFLLGSLAAKAGLSALDMGLMSALVFAGSSQFVAVELLDKGSAGLAVVGAILLVNLRHLLMGATLEPRFRGIPCARAGLALFFMTDEQWALALRRGPELTLAYWYGVAATLYLAWLSSTVAGTLAGALIADPTAWGLDFTFIAVFLCLLAGFWRGVGSLPPWLASAAAALAVHALSSGGTWHILAGALAGGSVAALQAKGQGRAQDA</sequence>
<evidence type="ECO:0000256" key="4">
    <source>
        <dbReference type="ARBA" id="ARBA00022475"/>
    </source>
</evidence>
<organism evidence="9 10">
    <name type="scientific">Azospirillum oryzae</name>
    <dbReference type="NCBI Taxonomy" id="286727"/>
    <lineage>
        <taxon>Bacteria</taxon>
        <taxon>Pseudomonadati</taxon>
        <taxon>Pseudomonadota</taxon>
        <taxon>Alphaproteobacteria</taxon>
        <taxon>Rhodospirillales</taxon>
        <taxon>Azospirillaceae</taxon>
        <taxon>Azospirillum</taxon>
    </lineage>
</organism>
<dbReference type="Proteomes" id="UP000192936">
    <property type="component" value="Unassembled WGS sequence"/>
</dbReference>
<evidence type="ECO:0000313" key="9">
    <source>
        <dbReference type="EMBL" id="SMF79375.1"/>
    </source>
</evidence>
<keyword evidence="4" id="KW-1003">Cell membrane</keyword>
<feature type="transmembrane region" description="Helical" evidence="8">
    <location>
        <begin position="136"/>
        <end position="162"/>
    </location>
</feature>
<comment type="similarity">
    <text evidence="2">Belongs to the AzlC family.</text>
</comment>
<keyword evidence="6 8" id="KW-1133">Transmembrane helix</keyword>
<dbReference type="GO" id="GO:0005886">
    <property type="term" value="C:plasma membrane"/>
    <property type="evidence" value="ECO:0007669"/>
    <property type="project" value="UniProtKB-SubCell"/>
</dbReference>
<dbReference type="Pfam" id="PF03591">
    <property type="entry name" value="AzlC"/>
    <property type="match status" value="1"/>
</dbReference>
<evidence type="ECO:0000256" key="7">
    <source>
        <dbReference type="ARBA" id="ARBA00023136"/>
    </source>
</evidence>
<evidence type="ECO:0000256" key="6">
    <source>
        <dbReference type="ARBA" id="ARBA00022989"/>
    </source>
</evidence>
<protein>
    <submittedName>
        <fullName evidence="9">4-azaleucine resistance probable transporter AzlC</fullName>
    </submittedName>
</protein>
<evidence type="ECO:0000256" key="3">
    <source>
        <dbReference type="ARBA" id="ARBA00022448"/>
    </source>
</evidence>
<feature type="transmembrane region" description="Helical" evidence="8">
    <location>
        <begin position="49"/>
        <end position="68"/>
    </location>
</feature>
<dbReference type="PANTHER" id="PTHR34979:SF1">
    <property type="entry name" value="INNER MEMBRANE PROTEIN YGAZ"/>
    <property type="match status" value="1"/>
</dbReference>
<evidence type="ECO:0000313" key="10">
    <source>
        <dbReference type="Proteomes" id="UP000192936"/>
    </source>
</evidence>
<reference evidence="9 10" key="1">
    <citation type="submission" date="2017-04" db="EMBL/GenBank/DDBJ databases">
        <authorList>
            <person name="Afonso C.L."/>
            <person name="Miller P.J."/>
            <person name="Scott M.A."/>
            <person name="Spackman E."/>
            <person name="Goraichik I."/>
            <person name="Dimitrov K.M."/>
            <person name="Suarez D.L."/>
            <person name="Swayne D.E."/>
        </authorList>
    </citation>
    <scope>NUCLEOTIDE SEQUENCE [LARGE SCALE GENOMIC DNA]</scope>
    <source>
        <strain evidence="9 10">A2P</strain>
    </source>
</reference>
<keyword evidence="7 8" id="KW-0472">Membrane</keyword>
<proteinExistence type="inferred from homology"/>
<name>A0A1X7H5R8_9PROT</name>
<gene>
    <name evidence="9" type="ORF">SAMN02982917_4918</name>
</gene>
<evidence type="ECO:0000256" key="2">
    <source>
        <dbReference type="ARBA" id="ARBA00010735"/>
    </source>
</evidence>
<comment type="subcellular location">
    <subcellularLocation>
        <location evidence="1">Cell membrane</location>
        <topology evidence="1">Multi-pass membrane protein</topology>
    </subcellularLocation>
</comment>
<dbReference type="GO" id="GO:1903785">
    <property type="term" value="P:L-valine transmembrane transport"/>
    <property type="evidence" value="ECO:0007669"/>
    <property type="project" value="TreeGrafter"/>
</dbReference>
<keyword evidence="3" id="KW-0813">Transport</keyword>